<evidence type="ECO:0000313" key="2">
    <source>
        <dbReference type="Proteomes" id="UP001200470"/>
    </source>
</evidence>
<gene>
    <name evidence="1" type="ORF">I6E12_05985</name>
</gene>
<accession>A0ABS9CH71</accession>
<dbReference type="Proteomes" id="UP001200470">
    <property type="component" value="Unassembled WGS sequence"/>
</dbReference>
<dbReference type="RefSeq" id="WP_301637975.1">
    <property type="nucleotide sequence ID" value="NZ_JADYTN010000010.1"/>
</dbReference>
<dbReference type="EMBL" id="JADYTN010000010">
    <property type="protein sequence ID" value="MCF2563658.1"/>
    <property type="molecule type" value="Genomic_DNA"/>
</dbReference>
<reference evidence="1 2" key="1">
    <citation type="submission" date="2020-12" db="EMBL/GenBank/DDBJ databases">
        <title>Whole genome sequences of gut porcine anaerobes.</title>
        <authorList>
            <person name="Kubasova T."/>
            <person name="Jahodarova E."/>
            <person name="Rychlik I."/>
        </authorList>
    </citation>
    <scope>NUCLEOTIDE SEQUENCE [LARGE SCALE GENOMIC DNA]</scope>
    <source>
        <strain evidence="1 2">An925</strain>
    </source>
</reference>
<organism evidence="1 2">
    <name type="scientific">Xylanibacter brevis</name>
    <dbReference type="NCBI Taxonomy" id="83231"/>
    <lineage>
        <taxon>Bacteria</taxon>
        <taxon>Pseudomonadati</taxon>
        <taxon>Bacteroidota</taxon>
        <taxon>Bacteroidia</taxon>
        <taxon>Bacteroidales</taxon>
        <taxon>Prevotellaceae</taxon>
        <taxon>Xylanibacter</taxon>
    </lineage>
</organism>
<comment type="caution">
    <text evidence="1">The sequence shown here is derived from an EMBL/GenBank/DDBJ whole genome shotgun (WGS) entry which is preliminary data.</text>
</comment>
<sequence>MAWSIWLICIGLLFFITRDNAILQKQQNVNRYIHAYFNDNEEVMMELEGIDLMFSDENLKPMPIKDYREYMTERKKEAKDKTKAGKRK</sequence>
<proteinExistence type="predicted"/>
<evidence type="ECO:0000313" key="1">
    <source>
        <dbReference type="EMBL" id="MCF2563658.1"/>
    </source>
</evidence>
<protein>
    <submittedName>
        <fullName evidence="1">Uncharacterized protein</fullName>
    </submittedName>
</protein>
<keyword evidence="2" id="KW-1185">Reference proteome</keyword>
<name>A0ABS9CH71_9BACT</name>